<evidence type="ECO:0000313" key="2">
    <source>
        <dbReference type="EMBL" id="AGB38912.1"/>
    </source>
</evidence>
<protein>
    <recommendedName>
        <fullName evidence="1">Halobacterial output domain-containing protein</fullName>
    </recommendedName>
</protein>
<dbReference type="eggNOG" id="arCOG09008">
    <property type="taxonomic scope" value="Archaea"/>
</dbReference>
<dbReference type="HOGENOM" id="CLU_2420134_0_0_2"/>
<sequence length="91" mass="9684">MPGATRIEREYGPDTAPTVAVLETIAALEDVDATTLGDEFGLVLHDHLDPAALDAMFTSEFTRASVSVTIEAAVTYDVTITPECVTVDRDA</sequence>
<evidence type="ECO:0000313" key="3">
    <source>
        <dbReference type="Proteomes" id="UP000010878"/>
    </source>
</evidence>
<dbReference type="EMBL" id="CP003929">
    <property type="protein sequence ID" value="AGB38912.1"/>
    <property type="molecule type" value="Genomic_DNA"/>
</dbReference>
<dbReference type="AlphaFoldDB" id="L0K0U9"/>
<reference evidence="2 3" key="1">
    <citation type="submission" date="2012-11" db="EMBL/GenBank/DDBJ databases">
        <title>FINISHED of Natronococcus occultus SP4, DSM 3396.</title>
        <authorList>
            <consortium name="DOE Joint Genome Institute"/>
            <person name="Eisen J."/>
            <person name="Huntemann M."/>
            <person name="Wei C.-L."/>
            <person name="Han J."/>
            <person name="Detter J.C."/>
            <person name="Han C."/>
            <person name="Tapia R."/>
            <person name="Chen A."/>
            <person name="Kyrpides N."/>
            <person name="Mavromatis K."/>
            <person name="Markowitz V."/>
            <person name="Szeto E."/>
            <person name="Ivanova N."/>
            <person name="Mikhailova N."/>
            <person name="Ovchinnikova G."/>
            <person name="Pagani I."/>
            <person name="Pati A."/>
            <person name="Goodwin L."/>
            <person name="Nordberg H.P."/>
            <person name="Cantor M.N."/>
            <person name="Hua S.X."/>
            <person name="Woyke T."/>
            <person name="Eisen J."/>
            <person name="Klenk H.-P."/>
            <person name="Klenk H.-P."/>
        </authorList>
    </citation>
    <scope>NUCLEOTIDE SEQUENCE [LARGE SCALE GENOMIC DNA]</scope>
    <source>
        <strain evidence="2 3">SP4</strain>
    </source>
</reference>
<keyword evidence="3" id="KW-1185">Reference proteome</keyword>
<dbReference type="Proteomes" id="UP000010878">
    <property type="component" value="Chromosome"/>
</dbReference>
<dbReference type="GeneID" id="14403560"/>
<dbReference type="InterPro" id="IPR040624">
    <property type="entry name" value="HalOD1"/>
</dbReference>
<feature type="domain" description="Halobacterial output" evidence="1">
    <location>
        <begin position="15"/>
        <end position="82"/>
    </location>
</feature>
<dbReference type="RefSeq" id="WP_015322351.1">
    <property type="nucleotide sequence ID" value="NC_019974.1"/>
</dbReference>
<dbReference type="Pfam" id="PF18545">
    <property type="entry name" value="HalOD1"/>
    <property type="match status" value="1"/>
</dbReference>
<accession>L0K0U9</accession>
<proteinExistence type="predicted"/>
<gene>
    <name evidence="2" type="ORF">Natoc_3173</name>
</gene>
<name>L0K0U9_9EURY</name>
<dbReference type="KEGG" id="nou:Natoc_3173"/>
<organism evidence="2 3">
    <name type="scientific">Natronococcus occultus SP4</name>
    <dbReference type="NCBI Taxonomy" id="694430"/>
    <lineage>
        <taxon>Archaea</taxon>
        <taxon>Methanobacteriati</taxon>
        <taxon>Methanobacteriota</taxon>
        <taxon>Stenosarchaea group</taxon>
        <taxon>Halobacteria</taxon>
        <taxon>Halobacteriales</taxon>
        <taxon>Natrialbaceae</taxon>
        <taxon>Natronococcus</taxon>
    </lineage>
</organism>
<evidence type="ECO:0000259" key="1">
    <source>
        <dbReference type="Pfam" id="PF18545"/>
    </source>
</evidence>